<feature type="transmembrane region" description="Helical" evidence="7">
    <location>
        <begin position="237"/>
        <end position="260"/>
    </location>
</feature>
<dbReference type="PROSITE" id="PS50928">
    <property type="entry name" value="ABC_TM1"/>
    <property type="match status" value="1"/>
</dbReference>
<feature type="transmembrane region" description="Helical" evidence="7">
    <location>
        <begin position="106"/>
        <end position="127"/>
    </location>
</feature>
<dbReference type="Proteomes" id="UP000037175">
    <property type="component" value="Unassembled WGS sequence"/>
</dbReference>
<keyword evidence="10" id="KW-1185">Reference proteome</keyword>
<evidence type="ECO:0000259" key="8">
    <source>
        <dbReference type="PROSITE" id="PS50928"/>
    </source>
</evidence>
<accession>A0A0L6W545</accession>
<evidence type="ECO:0000256" key="4">
    <source>
        <dbReference type="ARBA" id="ARBA00022692"/>
    </source>
</evidence>
<evidence type="ECO:0000256" key="2">
    <source>
        <dbReference type="ARBA" id="ARBA00022448"/>
    </source>
</evidence>
<keyword evidence="2 7" id="KW-0813">Transport</keyword>
<feature type="transmembrane region" description="Helical" evidence="7">
    <location>
        <begin position="139"/>
        <end position="161"/>
    </location>
</feature>
<comment type="similarity">
    <text evidence="7">Belongs to the binding-protein-dependent transport system permease family.</text>
</comment>
<evidence type="ECO:0000256" key="6">
    <source>
        <dbReference type="ARBA" id="ARBA00023136"/>
    </source>
</evidence>
<feature type="transmembrane region" description="Helical" evidence="7">
    <location>
        <begin position="69"/>
        <end position="94"/>
    </location>
</feature>
<name>A0A0L6W545_9FIRM</name>
<evidence type="ECO:0000256" key="5">
    <source>
        <dbReference type="ARBA" id="ARBA00022989"/>
    </source>
</evidence>
<dbReference type="PANTHER" id="PTHR32243">
    <property type="entry name" value="MALTOSE TRANSPORT SYSTEM PERMEASE-RELATED"/>
    <property type="match status" value="1"/>
</dbReference>
<dbReference type="CDD" id="cd06261">
    <property type="entry name" value="TM_PBP2"/>
    <property type="match status" value="1"/>
</dbReference>
<dbReference type="Gene3D" id="1.10.3720.10">
    <property type="entry name" value="MetI-like"/>
    <property type="match status" value="1"/>
</dbReference>
<dbReference type="InterPro" id="IPR000515">
    <property type="entry name" value="MetI-like"/>
</dbReference>
<comment type="caution">
    <text evidence="9">The sequence shown here is derived from an EMBL/GenBank/DDBJ whole genome shotgun (WGS) entry which is preliminary data.</text>
</comment>
<dbReference type="RefSeq" id="WP_052216947.1">
    <property type="nucleotide sequence ID" value="NZ_LGTE01000003.1"/>
</dbReference>
<dbReference type="InterPro" id="IPR050901">
    <property type="entry name" value="BP-dep_ABC_trans_perm"/>
</dbReference>
<feature type="transmembrane region" description="Helical" evidence="7">
    <location>
        <begin position="12"/>
        <end position="31"/>
    </location>
</feature>
<dbReference type="GO" id="GO:0005886">
    <property type="term" value="C:plasma membrane"/>
    <property type="evidence" value="ECO:0007669"/>
    <property type="project" value="UniProtKB-SubCell"/>
</dbReference>
<keyword evidence="6 7" id="KW-0472">Membrane</keyword>
<dbReference type="SUPFAM" id="SSF161098">
    <property type="entry name" value="MetI-like"/>
    <property type="match status" value="1"/>
</dbReference>
<feature type="transmembrane region" description="Helical" evidence="7">
    <location>
        <begin position="182"/>
        <end position="207"/>
    </location>
</feature>
<evidence type="ECO:0000313" key="9">
    <source>
        <dbReference type="EMBL" id="KNZ70591.1"/>
    </source>
</evidence>
<dbReference type="GO" id="GO:0055085">
    <property type="term" value="P:transmembrane transport"/>
    <property type="evidence" value="ECO:0007669"/>
    <property type="project" value="InterPro"/>
</dbReference>
<keyword evidence="3" id="KW-1003">Cell membrane</keyword>
<dbReference type="PANTHER" id="PTHR32243:SF18">
    <property type="entry name" value="INNER MEMBRANE ABC TRANSPORTER PERMEASE PROTEIN YCJP"/>
    <property type="match status" value="1"/>
</dbReference>
<evidence type="ECO:0000313" key="10">
    <source>
        <dbReference type="Proteomes" id="UP000037175"/>
    </source>
</evidence>
<dbReference type="Pfam" id="PF00528">
    <property type="entry name" value="BPD_transp_1"/>
    <property type="match status" value="1"/>
</dbReference>
<organism evidence="9 10">
    <name type="scientific">Thermincola ferriacetica</name>
    <dbReference type="NCBI Taxonomy" id="281456"/>
    <lineage>
        <taxon>Bacteria</taxon>
        <taxon>Bacillati</taxon>
        <taxon>Bacillota</taxon>
        <taxon>Clostridia</taxon>
        <taxon>Eubacteriales</taxon>
        <taxon>Thermincolaceae</taxon>
        <taxon>Thermincola</taxon>
    </lineage>
</organism>
<protein>
    <submittedName>
        <fullName evidence="9">Binding-protein-dependent transport system inner membrane protein</fullName>
    </submittedName>
</protein>
<reference evidence="10" key="1">
    <citation type="submission" date="2015-07" db="EMBL/GenBank/DDBJ databases">
        <title>Complete Genome of Thermincola ferriacetica strain Z-0001T.</title>
        <authorList>
            <person name="Lusk B."/>
            <person name="Badalamenti J.P."/>
            <person name="Parameswaran P."/>
            <person name="Bond D.R."/>
            <person name="Torres C.I."/>
        </authorList>
    </citation>
    <scope>NUCLEOTIDE SEQUENCE [LARGE SCALE GENOMIC DNA]</scope>
    <source>
        <strain evidence="10">Z-0001</strain>
    </source>
</reference>
<evidence type="ECO:0000256" key="7">
    <source>
        <dbReference type="RuleBase" id="RU363032"/>
    </source>
</evidence>
<dbReference type="EMBL" id="LGTE01000003">
    <property type="protein sequence ID" value="KNZ70591.1"/>
    <property type="molecule type" value="Genomic_DNA"/>
</dbReference>
<proteinExistence type="inferred from homology"/>
<sequence length="274" mass="30897">MKNNKIIANIVKYAVLLLYTVIALFPLYWLVTTSFKPPLEVFSTQPLGTFVPSLENYKVVLFNDMFPKYLWNSVIISLITVLITLPVGSLAGYAFARFKIKNKDNWFFMVLTTRMAPPVAFAVPLYLLMVRFGLVDTYVGLIAIYIFMNLAFCIWLTRGFFEEIPPDVEEAAMIDGCSRLQAFWKVTVPLTAGGLIATGVLMFIFTWNEFFFASILTQSIAKPFTVHLTSFFGSKRILWGELAAASTIGSLIPIIFAIVMRRYLVRGLTMGAVK</sequence>
<feature type="domain" description="ABC transmembrane type-1" evidence="8">
    <location>
        <begin position="70"/>
        <end position="260"/>
    </location>
</feature>
<keyword evidence="5 7" id="KW-1133">Transmembrane helix</keyword>
<comment type="subcellular location">
    <subcellularLocation>
        <location evidence="1 7">Cell membrane</location>
        <topology evidence="1 7">Multi-pass membrane protein</topology>
    </subcellularLocation>
</comment>
<evidence type="ECO:0000256" key="3">
    <source>
        <dbReference type="ARBA" id="ARBA00022475"/>
    </source>
</evidence>
<dbReference type="AlphaFoldDB" id="A0A0L6W545"/>
<evidence type="ECO:0000256" key="1">
    <source>
        <dbReference type="ARBA" id="ARBA00004651"/>
    </source>
</evidence>
<gene>
    <name evidence="9" type="ORF">Tfer_0775</name>
</gene>
<dbReference type="InterPro" id="IPR035906">
    <property type="entry name" value="MetI-like_sf"/>
</dbReference>
<keyword evidence="4 7" id="KW-0812">Transmembrane</keyword>